<gene>
    <name evidence="1" type="ORF">E1B28_002634</name>
</gene>
<protein>
    <submittedName>
        <fullName evidence="1">Uncharacterized protein</fullName>
    </submittedName>
</protein>
<dbReference type="KEGG" id="more:E1B28_002634"/>
<organism evidence="1 2">
    <name type="scientific">Marasmius oreades</name>
    <name type="common">fairy-ring Marasmius</name>
    <dbReference type="NCBI Taxonomy" id="181124"/>
    <lineage>
        <taxon>Eukaryota</taxon>
        <taxon>Fungi</taxon>
        <taxon>Dikarya</taxon>
        <taxon>Basidiomycota</taxon>
        <taxon>Agaricomycotina</taxon>
        <taxon>Agaricomycetes</taxon>
        <taxon>Agaricomycetidae</taxon>
        <taxon>Agaricales</taxon>
        <taxon>Marasmiineae</taxon>
        <taxon>Marasmiaceae</taxon>
        <taxon>Marasmius</taxon>
    </lineage>
</organism>
<comment type="caution">
    <text evidence="1">The sequence shown here is derived from an EMBL/GenBank/DDBJ whole genome shotgun (WGS) entry which is preliminary data.</text>
</comment>
<dbReference type="EMBL" id="CM032190">
    <property type="protein sequence ID" value="KAG7086696.1"/>
    <property type="molecule type" value="Genomic_DNA"/>
</dbReference>
<reference evidence="1" key="1">
    <citation type="journal article" date="2021" name="Genome Biol. Evol.">
        <title>The assembled and annotated genome of the fairy-ring fungus Marasmius oreades.</title>
        <authorList>
            <person name="Hiltunen M."/>
            <person name="Ament-Velasquez S.L."/>
            <person name="Johannesson H."/>
        </authorList>
    </citation>
    <scope>NUCLEOTIDE SEQUENCE</scope>
    <source>
        <strain evidence="1">03SP1</strain>
    </source>
</reference>
<dbReference type="Proteomes" id="UP001049176">
    <property type="component" value="Chromosome 10"/>
</dbReference>
<dbReference type="OrthoDB" id="3251015at2759"/>
<proteinExistence type="predicted"/>
<evidence type="ECO:0000313" key="2">
    <source>
        <dbReference type="Proteomes" id="UP001049176"/>
    </source>
</evidence>
<dbReference type="AlphaFoldDB" id="A0A9P7RN44"/>
<accession>A0A9P7RN44</accession>
<dbReference type="GeneID" id="66071710"/>
<dbReference type="RefSeq" id="XP_043003167.1">
    <property type="nucleotide sequence ID" value="XM_043159564.1"/>
</dbReference>
<sequence length="276" mass="31456">MVLTKTALQHDFHVPTDNIRLHVPMVEAIDDSYITATTLATCQETCLCVEQFQSYYGSKTDWKKSRLYILNSPSPPPNRVIMLTVNSYCPFDPTINYIAEVDVISDHLTFLHTPIDNPKKQFLTLRDLINNFQFPSLICRLPFTALSRILSQTLISKIRPRLLFQPLMQPDAEKLDKLIATKIHSYLRFPFPPSSSLLTLPLAQFSFDFPSIALINIEATITGATDLPSQANDAVDKHATQTQKYLVRPPTAPLPTFYMDDFVLYYLRAGFIEWPV</sequence>
<keyword evidence="2" id="KW-1185">Reference proteome</keyword>
<evidence type="ECO:0000313" key="1">
    <source>
        <dbReference type="EMBL" id="KAG7086696.1"/>
    </source>
</evidence>
<name>A0A9P7RN44_9AGAR</name>